<dbReference type="PANTHER" id="PTHR21107:SF2">
    <property type="entry name" value="CYTOCHROME C OXIDASE ASSEMBLY PROTEIN COX19"/>
    <property type="match status" value="1"/>
</dbReference>
<proteinExistence type="inferred from homology"/>
<dbReference type="EMBL" id="CCBN010000028">
    <property type="protein sequence ID" value="CDO57947.1"/>
    <property type="molecule type" value="Genomic_DNA"/>
</dbReference>
<feature type="region of interest" description="Disordered" evidence="6">
    <location>
        <begin position="1"/>
        <end position="27"/>
    </location>
</feature>
<keyword evidence="2" id="KW-0963">Cytoplasm</keyword>
<dbReference type="PANTHER" id="PTHR21107">
    <property type="entry name" value="CYTOCHROME C OXIDASE ASSEMBLY PROTEIN COX19"/>
    <property type="match status" value="1"/>
</dbReference>
<reference evidence="7" key="1">
    <citation type="submission" date="2014-03" db="EMBL/GenBank/DDBJ databases">
        <authorList>
            <person name="Casaregola S."/>
        </authorList>
    </citation>
    <scope>NUCLEOTIDE SEQUENCE [LARGE SCALE GENOMIC DNA]</scope>
    <source>
        <strain evidence="7">CLIB 918</strain>
    </source>
</reference>
<evidence type="ECO:0000313" key="8">
    <source>
        <dbReference type="Proteomes" id="UP000242525"/>
    </source>
</evidence>
<protein>
    <submittedName>
        <fullName evidence="7">Similar to Saccharomyces cerevisiae YLL018C-A COX19 Protein required for cytochrome c oxidase assembly</fullName>
    </submittedName>
</protein>
<evidence type="ECO:0000313" key="7">
    <source>
        <dbReference type="EMBL" id="CDO57947.1"/>
    </source>
</evidence>
<evidence type="ECO:0000256" key="1">
    <source>
        <dbReference type="ARBA" id="ARBA00004496"/>
    </source>
</evidence>
<dbReference type="GO" id="GO:0005758">
    <property type="term" value="C:mitochondrial intermembrane space"/>
    <property type="evidence" value="ECO:0007669"/>
    <property type="project" value="TreeGrafter"/>
</dbReference>
<evidence type="ECO:0000256" key="2">
    <source>
        <dbReference type="ARBA" id="ARBA00022490"/>
    </source>
</evidence>
<evidence type="ECO:0000256" key="5">
    <source>
        <dbReference type="ARBA" id="ARBA00038223"/>
    </source>
</evidence>
<dbReference type="STRING" id="1173061.A0A0J9XK26"/>
<evidence type="ECO:0000256" key="3">
    <source>
        <dbReference type="ARBA" id="ARBA00023157"/>
    </source>
</evidence>
<comment type="caution">
    <text evidence="7">The sequence shown here is derived from an EMBL/GenBank/DDBJ whole genome shotgun (WGS) entry which is preliminary data.</text>
</comment>
<organism evidence="7 8">
    <name type="scientific">Geotrichum candidum</name>
    <name type="common">Oospora lactis</name>
    <name type="synonym">Dipodascus geotrichum</name>
    <dbReference type="NCBI Taxonomy" id="1173061"/>
    <lineage>
        <taxon>Eukaryota</taxon>
        <taxon>Fungi</taxon>
        <taxon>Dikarya</taxon>
        <taxon>Ascomycota</taxon>
        <taxon>Saccharomycotina</taxon>
        <taxon>Dipodascomycetes</taxon>
        <taxon>Dipodascales</taxon>
        <taxon>Dipodascaceae</taxon>
        <taxon>Geotrichum</taxon>
    </lineage>
</organism>
<dbReference type="PROSITE" id="PS51808">
    <property type="entry name" value="CHCH"/>
    <property type="match status" value="1"/>
</dbReference>
<dbReference type="OrthoDB" id="268594at2759"/>
<comment type="similarity">
    <text evidence="5">Belongs to the COX19 family.</text>
</comment>
<name>A0A0J9XK26_GEOCN</name>
<accession>A0A0J9XK26</accession>
<dbReference type="InterPro" id="IPR051383">
    <property type="entry name" value="COX19"/>
</dbReference>
<keyword evidence="8" id="KW-1185">Reference proteome</keyword>
<evidence type="ECO:0000256" key="4">
    <source>
        <dbReference type="ARBA" id="ARBA00037279"/>
    </source>
</evidence>
<gene>
    <name evidence="7" type="ORF">BN980_GECA32s00120g</name>
</gene>
<comment type="function">
    <text evidence="4">Required for the assembly of mitochondrial cytochrome c oxidase.</text>
</comment>
<dbReference type="AlphaFoldDB" id="A0A0J9XK26"/>
<dbReference type="Proteomes" id="UP000242525">
    <property type="component" value="Unassembled WGS sequence"/>
</dbReference>
<evidence type="ECO:0000256" key="6">
    <source>
        <dbReference type="SAM" id="MobiDB-lite"/>
    </source>
</evidence>
<sequence>MVAGAPALGNGLSSWTPNPPERGSFPLDHEHDCSHIMKDYVACIKLVQGSNAHGCRLLAKSYLKCRMDHGLMDRDEWKNLGLPEDDTPLVKRKEEPK</sequence>
<comment type="subcellular location">
    <subcellularLocation>
        <location evidence="1">Cytoplasm</location>
    </subcellularLocation>
</comment>
<dbReference type="GO" id="GO:0033617">
    <property type="term" value="P:mitochondrial respiratory chain complex IV assembly"/>
    <property type="evidence" value="ECO:0007669"/>
    <property type="project" value="TreeGrafter"/>
</dbReference>
<keyword evidence="3" id="KW-1015">Disulfide bond</keyword>